<sequence>MKGDLLLLFALLANWALALKLETTSIPKYGVRDGSAVLGCEFLLESDTLLVLKWYKDGHEFYRYSPQVKPNTLTFPVDGVYVDKTASDLNHVTLRNITLSTGGTYKCEVSADRPSFRTLSQQEDMFIIAPPTTEPEISGIHPAVSVGDTITGNCTSYHTKPAASLMFYINEEKAETEYIIEYLPIPEPSGLETSVLGLNFHLEQRHFRNGAMELKCTATIGNGYWVKRMVVAEANINAQPSIPGHNRLLSGESRRVDCYAAGFLIAFSVLFIQIL</sequence>
<feature type="chain" id="PRO_5045942307" description="Ig-like domain-containing protein" evidence="1">
    <location>
        <begin position="19"/>
        <end position="275"/>
    </location>
</feature>
<dbReference type="InterPro" id="IPR013783">
    <property type="entry name" value="Ig-like_fold"/>
</dbReference>
<feature type="domain" description="Ig-like" evidence="2">
    <location>
        <begin position="31"/>
        <end position="120"/>
    </location>
</feature>
<dbReference type="SUPFAM" id="SSF48726">
    <property type="entry name" value="Immunoglobulin"/>
    <property type="match status" value="1"/>
</dbReference>
<accession>A0ABP1QCV4</accession>
<evidence type="ECO:0000313" key="4">
    <source>
        <dbReference type="Proteomes" id="UP001642540"/>
    </source>
</evidence>
<keyword evidence="4" id="KW-1185">Reference proteome</keyword>
<organism evidence="3 4">
    <name type="scientific">Orchesella dallaii</name>
    <dbReference type="NCBI Taxonomy" id="48710"/>
    <lineage>
        <taxon>Eukaryota</taxon>
        <taxon>Metazoa</taxon>
        <taxon>Ecdysozoa</taxon>
        <taxon>Arthropoda</taxon>
        <taxon>Hexapoda</taxon>
        <taxon>Collembola</taxon>
        <taxon>Entomobryomorpha</taxon>
        <taxon>Entomobryoidea</taxon>
        <taxon>Orchesellidae</taxon>
        <taxon>Orchesellinae</taxon>
        <taxon>Orchesella</taxon>
    </lineage>
</organism>
<dbReference type="PROSITE" id="PS50835">
    <property type="entry name" value="IG_LIKE"/>
    <property type="match status" value="1"/>
</dbReference>
<protein>
    <recommendedName>
        <fullName evidence="2">Ig-like domain-containing protein</fullName>
    </recommendedName>
</protein>
<dbReference type="PANTHER" id="PTHR21261">
    <property type="entry name" value="BEAT PROTEIN"/>
    <property type="match status" value="1"/>
</dbReference>
<evidence type="ECO:0000313" key="3">
    <source>
        <dbReference type="EMBL" id="CAL8094536.1"/>
    </source>
</evidence>
<reference evidence="3 4" key="1">
    <citation type="submission" date="2024-08" db="EMBL/GenBank/DDBJ databases">
        <authorList>
            <person name="Cucini C."/>
            <person name="Frati F."/>
        </authorList>
    </citation>
    <scope>NUCLEOTIDE SEQUENCE [LARGE SCALE GENOMIC DNA]</scope>
</reference>
<dbReference type="PANTHER" id="PTHR21261:SF15">
    <property type="entry name" value="BEATEN PATH IIIA, ISOFORM D-RELATED"/>
    <property type="match status" value="1"/>
</dbReference>
<dbReference type="InterPro" id="IPR007110">
    <property type="entry name" value="Ig-like_dom"/>
</dbReference>
<dbReference type="Proteomes" id="UP001642540">
    <property type="component" value="Unassembled WGS sequence"/>
</dbReference>
<proteinExistence type="predicted"/>
<dbReference type="EMBL" id="CAXLJM020000027">
    <property type="protein sequence ID" value="CAL8094536.1"/>
    <property type="molecule type" value="Genomic_DNA"/>
</dbReference>
<dbReference type="InterPro" id="IPR036179">
    <property type="entry name" value="Ig-like_dom_sf"/>
</dbReference>
<gene>
    <name evidence="3" type="ORF">ODALV1_LOCUS8810</name>
</gene>
<comment type="caution">
    <text evidence="3">The sequence shown here is derived from an EMBL/GenBank/DDBJ whole genome shotgun (WGS) entry which is preliminary data.</text>
</comment>
<evidence type="ECO:0000256" key="1">
    <source>
        <dbReference type="SAM" id="SignalP"/>
    </source>
</evidence>
<evidence type="ECO:0000259" key="2">
    <source>
        <dbReference type="PROSITE" id="PS50835"/>
    </source>
</evidence>
<keyword evidence="1" id="KW-0732">Signal</keyword>
<dbReference type="Gene3D" id="2.60.40.10">
    <property type="entry name" value="Immunoglobulins"/>
    <property type="match status" value="1"/>
</dbReference>
<name>A0ABP1QCV4_9HEXA</name>
<feature type="signal peptide" evidence="1">
    <location>
        <begin position="1"/>
        <end position="18"/>
    </location>
</feature>